<accession>A0ABQ5E835</accession>
<dbReference type="Gene3D" id="2.40.70.10">
    <property type="entry name" value="Acid Proteases"/>
    <property type="match status" value="1"/>
</dbReference>
<keyword evidence="4" id="KW-0548">Nucleotidyltransferase</keyword>
<evidence type="ECO:0000256" key="1">
    <source>
        <dbReference type="PROSITE-ProRule" id="PRU00047"/>
    </source>
</evidence>
<dbReference type="InterPro" id="IPR036875">
    <property type="entry name" value="Znf_CCHC_sf"/>
</dbReference>
<proteinExistence type="predicted"/>
<dbReference type="SMART" id="SM00343">
    <property type="entry name" value="ZnF_C2HC"/>
    <property type="match status" value="1"/>
</dbReference>
<dbReference type="Gene3D" id="3.10.10.10">
    <property type="entry name" value="HIV Type 1 Reverse Transcriptase, subunit A, domain 1"/>
    <property type="match status" value="1"/>
</dbReference>
<feature type="compositionally biased region" description="Low complexity" evidence="2">
    <location>
        <begin position="250"/>
        <end position="264"/>
    </location>
</feature>
<protein>
    <submittedName>
        <fullName evidence="4">Reverse transcriptase domain-containing protein</fullName>
    </submittedName>
</protein>
<feature type="region of interest" description="Disordered" evidence="2">
    <location>
        <begin position="220"/>
        <end position="264"/>
    </location>
</feature>
<organism evidence="4 5">
    <name type="scientific">Tanacetum coccineum</name>
    <dbReference type="NCBI Taxonomy" id="301880"/>
    <lineage>
        <taxon>Eukaryota</taxon>
        <taxon>Viridiplantae</taxon>
        <taxon>Streptophyta</taxon>
        <taxon>Embryophyta</taxon>
        <taxon>Tracheophyta</taxon>
        <taxon>Spermatophyta</taxon>
        <taxon>Magnoliopsida</taxon>
        <taxon>eudicotyledons</taxon>
        <taxon>Gunneridae</taxon>
        <taxon>Pentapetalae</taxon>
        <taxon>asterids</taxon>
        <taxon>campanulids</taxon>
        <taxon>Asterales</taxon>
        <taxon>Asteraceae</taxon>
        <taxon>Asteroideae</taxon>
        <taxon>Anthemideae</taxon>
        <taxon>Anthemidinae</taxon>
        <taxon>Tanacetum</taxon>
    </lineage>
</organism>
<keyword evidence="1" id="KW-0862">Zinc</keyword>
<keyword evidence="5" id="KW-1185">Reference proteome</keyword>
<dbReference type="Pfam" id="PF00098">
    <property type="entry name" value="zf-CCHC"/>
    <property type="match status" value="1"/>
</dbReference>
<keyword evidence="1" id="KW-0863">Zinc-finger</keyword>
<dbReference type="EMBL" id="BQNB010016034">
    <property type="protein sequence ID" value="GJT47027.1"/>
    <property type="molecule type" value="Genomic_DNA"/>
</dbReference>
<dbReference type="PANTHER" id="PTHR15503:SF45">
    <property type="entry name" value="RNA-DIRECTED DNA POLYMERASE HOMOLOG"/>
    <property type="match status" value="1"/>
</dbReference>
<dbReference type="GO" id="GO:0003964">
    <property type="term" value="F:RNA-directed DNA polymerase activity"/>
    <property type="evidence" value="ECO:0007669"/>
    <property type="project" value="UniProtKB-KW"/>
</dbReference>
<dbReference type="PANTHER" id="PTHR15503">
    <property type="entry name" value="LDOC1 RELATED"/>
    <property type="match status" value="1"/>
</dbReference>
<dbReference type="Pfam" id="PF14223">
    <property type="entry name" value="Retrotran_gag_2"/>
    <property type="match status" value="1"/>
</dbReference>
<dbReference type="Pfam" id="PF08284">
    <property type="entry name" value="RVP_2"/>
    <property type="match status" value="1"/>
</dbReference>
<feature type="region of interest" description="Disordered" evidence="2">
    <location>
        <begin position="47"/>
        <end position="66"/>
    </location>
</feature>
<name>A0ABQ5E835_9ASTR</name>
<dbReference type="Gene3D" id="4.10.60.10">
    <property type="entry name" value="Zinc finger, CCHC-type"/>
    <property type="match status" value="1"/>
</dbReference>
<evidence type="ECO:0000256" key="2">
    <source>
        <dbReference type="SAM" id="MobiDB-lite"/>
    </source>
</evidence>
<dbReference type="InterPro" id="IPR021109">
    <property type="entry name" value="Peptidase_aspartic_dom_sf"/>
</dbReference>
<sequence>MPPRKAPRTRTTPTTATATTLMTDAAIRALISRGMADALAEQEIQRNNNLNGDGSQGSGSGITRNVRPSREFTYTDFLKCQPMNFKVGQDAAYGVKGTDLASYTQRFQELALMCGRMFSEESDKIEKYVGGIPNMIHGSVMASKPKTMQDAVEFATELMDKKIRTFVECQTENKRTAVKAAAAAARVAAATVAAAPMTVAAVEHLIKARVSEALANHETLRNSTNGHGDGSHNSGTGIRRSVRTPHDCRSSGPNGNNNNRGNSGTTHNAGTCYECGVQGHFKRDCPKLKNRNRGNQGGNGNAPAKVSFVSTTFSSLIDITPTTLDHYYDVELADGKIIRINTIIRGCTLNFLNHPFNIDLMPIELGSFNVIIGIDWLAKYHAVIVCDEKLVRIPFGNKTLIVHGDESNRGSETQLNIISCTKTQKYMLKGCHIFLAHVTTNKTKDKSEEKRLEDVPIVRDFPEIDLIPGVAPAAQAPYRLAPSKMKELSDQLQEFSDKGFIRPSSSPWGAPILWIISYGASTTVGLDKLTMKNLLYHFQALDNLFDQLTRTALQKAIWSLRVPIYAIWFDERIGGIYVDPSKIESIKDLASPKTPTEIRQFLGLAGYYQRFIERFSKIAKLLTKLTQKGVKFDWGDKEEATFQLIKQKLCSAPILDLPEGSKDFVPIAVLRIKDWVLSTFQDAIFHNLLKPSSYPYSNLAIKNRFGGSTATKKIQKNLLKQQYENFVASSSEVIEQTYERLQKLFSQLEMHGKVISLEDINQKFLRSLSQEWTMHTIVWRNKPGIETLSLDDLFNNLKAYESEVKETSSSTTNSHNIAFLSFSSTNSATRVVNTAQGRIGLVGGLLICMDYVGKKDAERILEGSCTWLTKKELGLTSPRNREPTRRIVPVEETTSNALVVALDALAPI</sequence>
<reference evidence="4" key="2">
    <citation type="submission" date="2022-01" db="EMBL/GenBank/DDBJ databases">
        <authorList>
            <person name="Yamashiro T."/>
            <person name="Shiraishi A."/>
            <person name="Satake H."/>
            <person name="Nakayama K."/>
        </authorList>
    </citation>
    <scope>NUCLEOTIDE SEQUENCE</scope>
</reference>
<dbReference type="CDD" id="cd00303">
    <property type="entry name" value="retropepsin_like"/>
    <property type="match status" value="1"/>
</dbReference>
<evidence type="ECO:0000313" key="5">
    <source>
        <dbReference type="Proteomes" id="UP001151760"/>
    </source>
</evidence>
<keyword evidence="4" id="KW-0695">RNA-directed DNA polymerase</keyword>
<feature type="compositionally biased region" description="Polar residues" evidence="2">
    <location>
        <begin position="221"/>
        <end position="236"/>
    </location>
</feature>
<dbReference type="InterPro" id="IPR043128">
    <property type="entry name" value="Rev_trsase/Diguanyl_cyclase"/>
</dbReference>
<dbReference type="InterPro" id="IPR043502">
    <property type="entry name" value="DNA/RNA_pol_sf"/>
</dbReference>
<feature type="domain" description="CCHC-type" evidence="3">
    <location>
        <begin position="272"/>
        <end position="287"/>
    </location>
</feature>
<dbReference type="InterPro" id="IPR001878">
    <property type="entry name" value="Znf_CCHC"/>
</dbReference>
<reference evidence="4" key="1">
    <citation type="journal article" date="2022" name="Int. J. Mol. Sci.">
        <title>Draft Genome of Tanacetum Coccineum: Genomic Comparison of Closely Related Tanacetum-Family Plants.</title>
        <authorList>
            <person name="Yamashiro T."/>
            <person name="Shiraishi A."/>
            <person name="Nakayama K."/>
            <person name="Satake H."/>
        </authorList>
    </citation>
    <scope>NUCLEOTIDE SEQUENCE</scope>
</reference>
<dbReference type="SUPFAM" id="SSF56672">
    <property type="entry name" value="DNA/RNA polymerases"/>
    <property type="match status" value="1"/>
</dbReference>
<dbReference type="PROSITE" id="PS50158">
    <property type="entry name" value="ZF_CCHC"/>
    <property type="match status" value="1"/>
</dbReference>
<gene>
    <name evidence="4" type="ORF">Tco_0955742</name>
</gene>
<evidence type="ECO:0000313" key="4">
    <source>
        <dbReference type="EMBL" id="GJT47027.1"/>
    </source>
</evidence>
<evidence type="ECO:0000259" key="3">
    <source>
        <dbReference type="PROSITE" id="PS50158"/>
    </source>
</evidence>
<keyword evidence="1" id="KW-0479">Metal-binding</keyword>
<comment type="caution">
    <text evidence="4">The sequence shown here is derived from an EMBL/GenBank/DDBJ whole genome shotgun (WGS) entry which is preliminary data.</text>
</comment>
<dbReference type="Gene3D" id="3.30.70.270">
    <property type="match status" value="1"/>
</dbReference>
<dbReference type="Proteomes" id="UP001151760">
    <property type="component" value="Unassembled WGS sequence"/>
</dbReference>
<dbReference type="InterPro" id="IPR032567">
    <property type="entry name" value="RTL1-rel"/>
</dbReference>
<dbReference type="SUPFAM" id="SSF57756">
    <property type="entry name" value="Retrovirus zinc finger-like domains"/>
    <property type="match status" value="1"/>
</dbReference>
<keyword evidence="4" id="KW-0808">Transferase</keyword>